<dbReference type="FunFam" id="3.40.50.720:FF:000084">
    <property type="entry name" value="Short-chain dehydrogenase reductase"/>
    <property type="match status" value="1"/>
</dbReference>
<comment type="similarity">
    <text evidence="1 3">Belongs to the short-chain dehydrogenases/reductases (SDR) family.</text>
</comment>
<dbReference type="PANTHER" id="PTHR44169:SF6">
    <property type="entry name" value="NADPH-DEPENDENT 1-ACYLDIHYDROXYACETONE PHOSPHATE REDUCTASE"/>
    <property type="match status" value="1"/>
</dbReference>
<dbReference type="PRINTS" id="PR00081">
    <property type="entry name" value="GDHRDH"/>
</dbReference>
<dbReference type="Gene3D" id="3.40.50.720">
    <property type="entry name" value="NAD(P)-binding Rossmann-like Domain"/>
    <property type="match status" value="1"/>
</dbReference>
<evidence type="ECO:0000313" key="4">
    <source>
        <dbReference type="EMBL" id="MFC7200335.1"/>
    </source>
</evidence>
<keyword evidence="2 4" id="KW-0560">Oxidoreductase</keyword>
<dbReference type="CDD" id="cd05374">
    <property type="entry name" value="17beta-HSD-like_SDR_c"/>
    <property type="match status" value="1"/>
</dbReference>
<dbReference type="GO" id="GO:0016491">
    <property type="term" value="F:oxidoreductase activity"/>
    <property type="evidence" value="ECO:0007669"/>
    <property type="project" value="UniProtKB-KW"/>
</dbReference>
<dbReference type="EMBL" id="JBHTAR010000011">
    <property type="protein sequence ID" value="MFC7200335.1"/>
    <property type="molecule type" value="Genomic_DNA"/>
</dbReference>
<comment type="caution">
    <text evidence="4">The sequence shown here is derived from an EMBL/GenBank/DDBJ whole genome shotgun (WGS) entry which is preliminary data.</text>
</comment>
<dbReference type="AlphaFoldDB" id="A0ABD5Z5Q4"/>
<keyword evidence="5" id="KW-1185">Reference proteome</keyword>
<dbReference type="RefSeq" id="WP_279527120.1">
    <property type="nucleotide sequence ID" value="NZ_CP122312.1"/>
</dbReference>
<accession>A0ABD5Z5Q4</accession>
<dbReference type="PROSITE" id="PS00061">
    <property type="entry name" value="ADH_SHORT"/>
    <property type="match status" value="1"/>
</dbReference>
<evidence type="ECO:0000256" key="3">
    <source>
        <dbReference type="RuleBase" id="RU000363"/>
    </source>
</evidence>
<sequence length="272" mass="29686">MTDRTVLITGCSSGIGRATAHAFLDEEWTVYATARDTDDVEDLADAGAVTESLDVTKPARCRTVVDDLVDEEGRLDCLVNNAGYGQFGTVEDVPTRKLNRQFDVNVYGPHRLIRAALPHMREQEEGTIVNLSSVAGRVSFPGMGTYSASKFALEAMSDALRNEVDQHGIDVALVEPGPVETKFSKRVREEQEEIDETSAYANVYELFRDYHSTGDAGASRPEDVAEVVLEAAVSPNPDPRYPVGTVGKAGVLARFVPDRIRDKIVSLALRLV</sequence>
<dbReference type="Pfam" id="PF00106">
    <property type="entry name" value="adh_short"/>
    <property type="match status" value="1"/>
</dbReference>
<dbReference type="PRINTS" id="PR00080">
    <property type="entry name" value="SDRFAMILY"/>
</dbReference>
<evidence type="ECO:0000256" key="2">
    <source>
        <dbReference type="ARBA" id="ARBA00023002"/>
    </source>
</evidence>
<name>A0ABD5Z5Q4_9EURY</name>
<dbReference type="InterPro" id="IPR020904">
    <property type="entry name" value="Sc_DH/Rdtase_CS"/>
</dbReference>
<organism evidence="4 5">
    <name type="scientific">Halospeciosus flavus</name>
    <dbReference type="NCBI Taxonomy" id="3032283"/>
    <lineage>
        <taxon>Archaea</taxon>
        <taxon>Methanobacteriati</taxon>
        <taxon>Methanobacteriota</taxon>
        <taxon>Stenosarchaea group</taxon>
        <taxon>Halobacteria</taxon>
        <taxon>Halobacteriales</taxon>
        <taxon>Halobacteriaceae</taxon>
        <taxon>Halospeciosus</taxon>
    </lineage>
</organism>
<dbReference type="EC" id="1.1.-.-" evidence="4"/>
<gene>
    <name evidence="4" type="ORF">ACFQJ9_13085</name>
</gene>
<dbReference type="SUPFAM" id="SSF51735">
    <property type="entry name" value="NAD(P)-binding Rossmann-fold domains"/>
    <property type="match status" value="1"/>
</dbReference>
<reference evidence="4 5" key="1">
    <citation type="journal article" date="2019" name="Int. J. Syst. Evol. Microbiol.">
        <title>The Global Catalogue of Microorganisms (GCM) 10K type strain sequencing project: providing services to taxonomists for standard genome sequencing and annotation.</title>
        <authorList>
            <consortium name="The Broad Institute Genomics Platform"/>
            <consortium name="The Broad Institute Genome Sequencing Center for Infectious Disease"/>
            <person name="Wu L."/>
            <person name="Ma J."/>
        </authorList>
    </citation>
    <scope>NUCLEOTIDE SEQUENCE [LARGE SCALE GENOMIC DNA]</scope>
    <source>
        <strain evidence="4 5">XZGYJ-43</strain>
    </source>
</reference>
<protein>
    <submittedName>
        <fullName evidence="4">SDR family oxidoreductase</fullName>
        <ecNumber evidence="4">1.1.-.-</ecNumber>
    </submittedName>
</protein>
<dbReference type="PANTHER" id="PTHR44169">
    <property type="entry name" value="NADPH-DEPENDENT 1-ACYLDIHYDROXYACETONE PHOSPHATE REDUCTASE"/>
    <property type="match status" value="1"/>
</dbReference>
<dbReference type="Proteomes" id="UP001596447">
    <property type="component" value="Unassembled WGS sequence"/>
</dbReference>
<evidence type="ECO:0000313" key="5">
    <source>
        <dbReference type="Proteomes" id="UP001596447"/>
    </source>
</evidence>
<evidence type="ECO:0000256" key="1">
    <source>
        <dbReference type="ARBA" id="ARBA00006484"/>
    </source>
</evidence>
<proteinExistence type="inferred from homology"/>
<dbReference type="InterPro" id="IPR002347">
    <property type="entry name" value="SDR_fam"/>
</dbReference>
<dbReference type="InterPro" id="IPR036291">
    <property type="entry name" value="NAD(P)-bd_dom_sf"/>
</dbReference>